<dbReference type="HOGENOM" id="CLU_042688_2_2_1"/>
<dbReference type="InterPro" id="IPR044053">
    <property type="entry name" value="AsaB-like"/>
</dbReference>
<evidence type="ECO:0000313" key="3">
    <source>
        <dbReference type="Proteomes" id="UP000001072"/>
    </source>
</evidence>
<protein>
    <submittedName>
        <fullName evidence="2">Uncharacterized protein</fullName>
    </submittedName>
</protein>
<dbReference type="OrthoDB" id="412788at2759"/>
<evidence type="ECO:0000256" key="1">
    <source>
        <dbReference type="ARBA" id="ARBA00023604"/>
    </source>
</evidence>
<accession>F4S406</accession>
<dbReference type="EMBL" id="GL883145">
    <property type="protein sequence ID" value="EGG00645.1"/>
    <property type="molecule type" value="Genomic_DNA"/>
</dbReference>
<dbReference type="VEuPathDB" id="FungiDB:MELLADRAFT_67670"/>
<reference evidence="3" key="1">
    <citation type="journal article" date="2011" name="Proc. Natl. Acad. Sci. U.S.A.">
        <title>Obligate biotrophy features unraveled by the genomic analysis of rust fungi.</title>
        <authorList>
            <person name="Duplessis S."/>
            <person name="Cuomo C.A."/>
            <person name="Lin Y.-C."/>
            <person name="Aerts A."/>
            <person name="Tisserant E."/>
            <person name="Veneault-Fourrey C."/>
            <person name="Joly D.L."/>
            <person name="Hacquard S."/>
            <person name="Amselem J."/>
            <person name="Cantarel B.L."/>
            <person name="Chiu R."/>
            <person name="Coutinho P.M."/>
            <person name="Feau N."/>
            <person name="Field M."/>
            <person name="Frey P."/>
            <person name="Gelhaye E."/>
            <person name="Goldberg J."/>
            <person name="Grabherr M.G."/>
            <person name="Kodira C.D."/>
            <person name="Kohler A."/>
            <person name="Kuees U."/>
            <person name="Lindquist E.A."/>
            <person name="Lucas S.M."/>
            <person name="Mago R."/>
            <person name="Mauceli E."/>
            <person name="Morin E."/>
            <person name="Murat C."/>
            <person name="Pangilinan J.L."/>
            <person name="Park R."/>
            <person name="Pearson M."/>
            <person name="Quesneville H."/>
            <person name="Rouhier N."/>
            <person name="Sakthikumar S."/>
            <person name="Salamov A.A."/>
            <person name="Schmutz J."/>
            <person name="Selles B."/>
            <person name="Shapiro H."/>
            <person name="Tanguay P."/>
            <person name="Tuskan G.A."/>
            <person name="Henrissat B."/>
            <person name="Van de Peer Y."/>
            <person name="Rouze P."/>
            <person name="Ellis J.G."/>
            <person name="Dodds P.N."/>
            <person name="Schein J.E."/>
            <person name="Zhong S."/>
            <person name="Hamelin R.C."/>
            <person name="Grigoriev I.V."/>
            <person name="Szabo L.J."/>
            <person name="Martin F."/>
        </authorList>
    </citation>
    <scope>NUCLEOTIDE SEQUENCE [LARGE SCALE GENOMIC DNA]</scope>
    <source>
        <strain evidence="3">98AG31 / pathotype 3-4-7</strain>
    </source>
</reference>
<keyword evidence="3" id="KW-1185">Reference proteome</keyword>
<dbReference type="KEGG" id="mlr:MELLADRAFT_67670"/>
<dbReference type="PANTHER" id="PTHR34598">
    <property type="entry name" value="BLL6449 PROTEIN"/>
    <property type="match status" value="1"/>
</dbReference>
<dbReference type="PANTHER" id="PTHR34598:SF3">
    <property type="entry name" value="OXIDOREDUCTASE AN1597"/>
    <property type="match status" value="1"/>
</dbReference>
<dbReference type="GeneID" id="18930873"/>
<dbReference type="eggNOG" id="ENOG502S9MZ">
    <property type="taxonomic scope" value="Eukaryota"/>
</dbReference>
<name>F4S406_MELLP</name>
<dbReference type="Proteomes" id="UP000001072">
    <property type="component" value="Unassembled WGS sequence"/>
</dbReference>
<proteinExistence type="inferred from homology"/>
<comment type="similarity">
    <text evidence="1">Belongs to the asaB hydroxylase/desaturase family.</text>
</comment>
<sequence length="223" mass="25594">MDKLSDEHLEVLTANAVELVKKLTKAKLVLPHGATFRDHTSRYTRKPIPVIHSDLSPSGAKYMKNNIKQRFLQSTDPKEVQFGQYLQEVEDNHLGFCAWNSLVEEDAIKSNIIPTSAGNALQPWKYRKGQKWYYLKNQQPNEVYVFLQHDDRAADGHGINTPHAAFRLEDQAGESIRMSFDAKLIAIIDPPERPLSKGSKHTKSVVENFKWNAWRTPKKWNSE</sequence>
<gene>
    <name evidence="2" type="ORF">MELLADRAFT_67670</name>
</gene>
<dbReference type="InParanoid" id="F4S406"/>
<dbReference type="AlphaFoldDB" id="F4S406"/>
<dbReference type="GO" id="GO:0016491">
    <property type="term" value="F:oxidoreductase activity"/>
    <property type="evidence" value="ECO:0007669"/>
    <property type="project" value="InterPro"/>
</dbReference>
<organism evidence="3">
    <name type="scientific">Melampsora larici-populina (strain 98AG31 / pathotype 3-4-7)</name>
    <name type="common">Poplar leaf rust fungus</name>
    <dbReference type="NCBI Taxonomy" id="747676"/>
    <lineage>
        <taxon>Eukaryota</taxon>
        <taxon>Fungi</taxon>
        <taxon>Dikarya</taxon>
        <taxon>Basidiomycota</taxon>
        <taxon>Pucciniomycotina</taxon>
        <taxon>Pucciniomycetes</taxon>
        <taxon>Pucciniales</taxon>
        <taxon>Melampsoraceae</taxon>
        <taxon>Melampsora</taxon>
    </lineage>
</organism>
<dbReference type="RefSeq" id="XP_007416099.1">
    <property type="nucleotide sequence ID" value="XM_007416037.1"/>
</dbReference>
<evidence type="ECO:0000313" key="2">
    <source>
        <dbReference type="EMBL" id="EGG00645.1"/>
    </source>
</evidence>